<proteinExistence type="predicted"/>
<dbReference type="SUPFAM" id="SSF56300">
    <property type="entry name" value="Metallo-dependent phosphatases"/>
    <property type="match status" value="1"/>
</dbReference>
<keyword evidence="1" id="KW-0472">Membrane</keyword>
<dbReference type="GO" id="GO:0016787">
    <property type="term" value="F:hydrolase activity"/>
    <property type="evidence" value="ECO:0007669"/>
    <property type="project" value="InterPro"/>
</dbReference>
<dbReference type="InterPro" id="IPR029052">
    <property type="entry name" value="Metallo-depent_PP-like"/>
</dbReference>
<dbReference type="Pfam" id="PF00149">
    <property type="entry name" value="Metallophos"/>
    <property type="match status" value="1"/>
</dbReference>
<feature type="domain" description="Calcineurin-like phosphoesterase" evidence="2">
    <location>
        <begin position="151"/>
        <end position="312"/>
    </location>
</feature>
<dbReference type="Gene3D" id="3.60.21.10">
    <property type="match status" value="1"/>
</dbReference>
<organism evidence="3 4">
    <name type="scientific">Koribacter versatilis (strain Ellin345)</name>
    <dbReference type="NCBI Taxonomy" id="204669"/>
    <lineage>
        <taxon>Bacteria</taxon>
        <taxon>Pseudomonadati</taxon>
        <taxon>Acidobacteriota</taxon>
        <taxon>Terriglobia</taxon>
        <taxon>Terriglobales</taxon>
        <taxon>Candidatus Korobacteraceae</taxon>
        <taxon>Candidatus Korobacter</taxon>
    </lineage>
</organism>
<protein>
    <submittedName>
        <fullName evidence="3">Metallophosphoesterase</fullName>
    </submittedName>
</protein>
<dbReference type="Proteomes" id="UP000002432">
    <property type="component" value="Chromosome"/>
</dbReference>
<keyword evidence="1" id="KW-1133">Transmembrane helix</keyword>
<dbReference type="CDD" id="cd07385">
    <property type="entry name" value="MPP_YkuE_C"/>
    <property type="match status" value="1"/>
</dbReference>
<dbReference type="PANTHER" id="PTHR31302">
    <property type="entry name" value="TRANSMEMBRANE PROTEIN WITH METALLOPHOSPHOESTERASE DOMAIN-RELATED"/>
    <property type="match status" value="1"/>
</dbReference>
<dbReference type="eggNOG" id="COG1408">
    <property type="taxonomic scope" value="Bacteria"/>
</dbReference>
<dbReference type="InterPro" id="IPR004843">
    <property type="entry name" value="Calcineurin-like_PHP"/>
</dbReference>
<keyword evidence="1" id="KW-0812">Transmembrane</keyword>
<evidence type="ECO:0000313" key="4">
    <source>
        <dbReference type="Proteomes" id="UP000002432"/>
    </source>
</evidence>
<evidence type="ECO:0000256" key="1">
    <source>
        <dbReference type="SAM" id="Phobius"/>
    </source>
</evidence>
<dbReference type="PANTHER" id="PTHR31302:SF0">
    <property type="entry name" value="TRANSMEMBRANE PROTEIN WITH METALLOPHOSPHOESTERASE DOMAIN"/>
    <property type="match status" value="1"/>
</dbReference>
<dbReference type="AlphaFoldDB" id="Q1IPN4"/>
<name>Q1IPN4_KORVE</name>
<feature type="transmembrane region" description="Helical" evidence="1">
    <location>
        <begin position="35"/>
        <end position="54"/>
    </location>
</feature>
<dbReference type="KEGG" id="aba:Acid345_2165"/>
<accession>Q1IPN4</accession>
<dbReference type="STRING" id="204669.Acid345_2165"/>
<dbReference type="InterPro" id="IPR051158">
    <property type="entry name" value="Metallophosphoesterase_sf"/>
</dbReference>
<gene>
    <name evidence="3" type="ordered locus">Acid345_2165</name>
</gene>
<feature type="transmembrane region" description="Helical" evidence="1">
    <location>
        <begin position="66"/>
        <end position="88"/>
    </location>
</feature>
<feature type="transmembrane region" description="Helical" evidence="1">
    <location>
        <begin position="103"/>
        <end position="122"/>
    </location>
</feature>
<dbReference type="HOGENOM" id="CLU_025443_0_1_0"/>
<keyword evidence="4" id="KW-1185">Reference proteome</keyword>
<sequence length="369" mass="40819">MLLFLIVFLLLWGGMHVYVVQRLLSIPTLAAHLPLKIFLPIVTFLALSYVASRIMEHYELGRFSHVLEYIGATWVGIVFLLFAMFVFADALSGFGLFFREQQVLIRTVALCTACVLIAISYVQAWRTPVVTEHEVAMPGLPASADGTVVVVGTDLHLGSMLNHRWASARAEQFKALKPDLILLIGDIFEGEKETHAGWLPVLQKFRAPQGVYAVTGNHEFYAGPDAIIELMGRAGFRVLRDENVELLPGLVIAGVDDPAFRKRGNRDQSVALDQAFADHPGGATIFLSHTPVLAEKAAQLGAGLMLSGHTHKGQIWPFQYIVRLAFRLVSGRYDISGMTAIVCRGTGTWGPRMRLWQPSEILRITLKSM</sequence>
<evidence type="ECO:0000259" key="2">
    <source>
        <dbReference type="Pfam" id="PF00149"/>
    </source>
</evidence>
<dbReference type="EMBL" id="CP000360">
    <property type="protein sequence ID" value="ABF41166.1"/>
    <property type="molecule type" value="Genomic_DNA"/>
</dbReference>
<reference evidence="3 4" key="1">
    <citation type="journal article" date="2009" name="Appl. Environ. Microbiol.">
        <title>Three genomes from the phylum Acidobacteria provide insight into the lifestyles of these microorganisms in soils.</title>
        <authorList>
            <person name="Ward N.L."/>
            <person name="Challacombe J.F."/>
            <person name="Janssen P.H."/>
            <person name="Henrissat B."/>
            <person name="Coutinho P.M."/>
            <person name="Wu M."/>
            <person name="Xie G."/>
            <person name="Haft D.H."/>
            <person name="Sait M."/>
            <person name="Badger J."/>
            <person name="Barabote R.D."/>
            <person name="Bradley B."/>
            <person name="Brettin T.S."/>
            <person name="Brinkac L.M."/>
            <person name="Bruce D."/>
            <person name="Creasy T."/>
            <person name="Daugherty S.C."/>
            <person name="Davidsen T.M."/>
            <person name="DeBoy R.T."/>
            <person name="Detter J.C."/>
            <person name="Dodson R.J."/>
            <person name="Durkin A.S."/>
            <person name="Ganapathy A."/>
            <person name="Gwinn-Giglio M."/>
            <person name="Han C.S."/>
            <person name="Khouri H."/>
            <person name="Kiss H."/>
            <person name="Kothari S.P."/>
            <person name="Madupu R."/>
            <person name="Nelson K.E."/>
            <person name="Nelson W.C."/>
            <person name="Paulsen I."/>
            <person name="Penn K."/>
            <person name="Ren Q."/>
            <person name="Rosovitz M.J."/>
            <person name="Selengut J.D."/>
            <person name="Shrivastava S."/>
            <person name="Sullivan S.A."/>
            <person name="Tapia R."/>
            <person name="Thompson L.S."/>
            <person name="Watkins K.L."/>
            <person name="Yang Q."/>
            <person name="Yu C."/>
            <person name="Zafar N."/>
            <person name="Zhou L."/>
            <person name="Kuske C.R."/>
        </authorList>
    </citation>
    <scope>NUCLEOTIDE SEQUENCE [LARGE SCALE GENOMIC DNA]</scope>
    <source>
        <strain evidence="3 4">Ellin345</strain>
    </source>
</reference>
<evidence type="ECO:0000313" key="3">
    <source>
        <dbReference type="EMBL" id="ABF41166.1"/>
    </source>
</evidence>
<dbReference type="EnsemblBacteria" id="ABF41166">
    <property type="protein sequence ID" value="ABF41166"/>
    <property type="gene ID" value="Acid345_2165"/>
</dbReference>